<keyword evidence="3" id="KW-0540">Nuclease</keyword>
<dbReference type="Pfam" id="PF01368">
    <property type="entry name" value="DHH"/>
    <property type="match status" value="1"/>
</dbReference>
<evidence type="ECO:0000256" key="6">
    <source>
        <dbReference type="SAM" id="Coils"/>
    </source>
</evidence>
<dbReference type="SUPFAM" id="SSF64182">
    <property type="entry name" value="DHH phosphoesterases"/>
    <property type="match status" value="1"/>
</dbReference>
<dbReference type="PANTHER" id="PTHR30255:SF2">
    <property type="entry name" value="SINGLE-STRANDED-DNA-SPECIFIC EXONUCLEASE RECJ"/>
    <property type="match status" value="1"/>
</dbReference>
<evidence type="ECO:0000256" key="2">
    <source>
        <dbReference type="ARBA" id="ARBA00019841"/>
    </source>
</evidence>
<organism evidence="10 11">
    <name type="scientific">Helicobacter cinaedi</name>
    <dbReference type="NCBI Taxonomy" id="213"/>
    <lineage>
        <taxon>Bacteria</taxon>
        <taxon>Pseudomonadati</taxon>
        <taxon>Campylobacterota</taxon>
        <taxon>Epsilonproteobacteria</taxon>
        <taxon>Campylobacterales</taxon>
        <taxon>Helicobacteraceae</taxon>
        <taxon>Helicobacter</taxon>
    </lineage>
</organism>
<dbReference type="GO" id="GO:0003676">
    <property type="term" value="F:nucleic acid binding"/>
    <property type="evidence" value="ECO:0007669"/>
    <property type="project" value="InterPro"/>
</dbReference>
<keyword evidence="6" id="KW-0175">Coiled coil</keyword>
<keyword evidence="4 10" id="KW-0378">Hydrolase</keyword>
<dbReference type="Pfam" id="PF02272">
    <property type="entry name" value="DHHA1"/>
    <property type="match status" value="1"/>
</dbReference>
<feature type="domain" description="DDH" evidence="7">
    <location>
        <begin position="59"/>
        <end position="206"/>
    </location>
</feature>
<keyword evidence="5 10" id="KW-0269">Exonuclease</keyword>
<dbReference type="Gene3D" id="3.90.1640.30">
    <property type="match status" value="1"/>
</dbReference>
<comment type="similarity">
    <text evidence="1">Belongs to the RecJ family.</text>
</comment>
<evidence type="ECO:0000256" key="3">
    <source>
        <dbReference type="ARBA" id="ARBA00022722"/>
    </source>
</evidence>
<dbReference type="EMBL" id="UGHZ01000001">
    <property type="protein sequence ID" value="STP09027.1"/>
    <property type="molecule type" value="Genomic_DNA"/>
</dbReference>
<reference evidence="10 11" key="1">
    <citation type="submission" date="2018-06" db="EMBL/GenBank/DDBJ databases">
        <authorList>
            <consortium name="Pathogen Informatics"/>
            <person name="Doyle S."/>
        </authorList>
    </citation>
    <scope>NUCLEOTIDE SEQUENCE [LARGE SCALE GENOMIC DNA]</scope>
    <source>
        <strain evidence="10 11">NCTC12221</strain>
    </source>
</reference>
<proteinExistence type="inferred from homology"/>
<accession>A0A377JMW6</accession>
<feature type="domain" description="RecJ OB" evidence="9">
    <location>
        <begin position="428"/>
        <end position="518"/>
    </location>
</feature>
<dbReference type="Gene3D" id="3.10.310.30">
    <property type="match status" value="1"/>
</dbReference>
<dbReference type="InterPro" id="IPR038763">
    <property type="entry name" value="DHH_sf"/>
</dbReference>
<dbReference type="NCBIfam" id="TIGR00644">
    <property type="entry name" value="recJ"/>
    <property type="match status" value="1"/>
</dbReference>
<dbReference type="GO" id="GO:0006281">
    <property type="term" value="P:DNA repair"/>
    <property type="evidence" value="ECO:0007669"/>
    <property type="project" value="InterPro"/>
</dbReference>
<dbReference type="Pfam" id="PF17768">
    <property type="entry name" value="RecJ_OB"/>
    <property type="match status" value="1"/>
</dbReference>
<evidence type="ECO:0000313" key="11">
    <source>
        <dbReference type="Proteomes" id="UP000255335"/>
    </source>
</evidence>
<dbReference type="RefSeq" id="WP_115025806.1">
    <property type="nucleotide sequence ID" value="NZ_UGHZ01000001.1"/>
</dbReference>
<evidence type="ECO:0000256" key="5">
    <source>
        <dbReference type="ARBA" id="ARBA00022839"/>
    </source>
</evidence>
<sequence length="530" mass="58851">MRKDECKSHTKQDILYFLQSRDLECGIRTLRDLPTPQSLNHIESGAKIITQAMERNKEILVVGDYDADGVCASAIMSAFFKALGYQHFRLIIPHRFEDGYGVSAALLEKNAKNAAVIVSVDNGITAFCAGQWCKARSIPFVITDHHTPTDTLPQADVIINPMLQDSTFAQKSICGAVVAWYFCAAIKQNLKANIDMGMFLEYLAIATIADVMPLTGINRILVKKGLESLNHSSSVLATLLRESFARFKKPITAENLAFDFIPLLNCAGRMESANKALELLLSPNLTQATRIYTELQSLNNKRKEIQQDILQKAQEHIIQTDDFVLSYGDSWHEGVLGIVAAHLARIYKKSAFVLSQNADVLKGSGRSYGGANLIASITPLQQYCLGLGGHSGAVGLSLESCQLGTLIEKLQETMVYEECDENETFFTLGVESVDMELFEILESFEPFGEGNPKPTFLLENLTIQEIKPLGREGKHFEYTLADSNGMCLAGLEFLAPTRREAGQCVDIHIELMRDYYKNCIKAKILEVFPR</sequence>
<feature type="coiled-coil region" evidence="6">
    <location>
        <begin position="288"/>
        <end position="315"/>
    </location>
</feature>
<dbReference type="Proteomes" id="UP000255335">
    <property type="component" value="Unassembled WGS sequence"/>
</dbReference>
<name>A0A377JMW6_9HELI</name>
<feature type="domain" description="DHHA1" evidence="8">
    <location>
        <begin position="323"/>
        <end position="414"/>
    </location>
</feature>
<evidence type="ECO:0000259" key="8">
    <source>
        <dbReference type="Pfam" id="PF02272"/>
    </source>
</evidence>
<evidence type="ECO:0000256" key="1">
    <source>
        <dbReference type="ARBA" id="ARBA00005915"/>
    </source>
</evidence>
<dbReference type="InterPro" id="IPR004610">
    <property type="entry name" value="RecJ"/>
</dbReference>
<dbReference type="GO" id="GO:0006310">
    <property type="term" value="P:DNA recombination"/>
    <property type="evidence" value="ECO:0007669"/>
    <property type="project" value="InterPro"/>
</dbReference>
<evidence type="ECO:0000256" key="4">
    <source>
        <dbReference type="ARBA" id="ARBA00022801"/>
    </source>
</evidence>
<dbReference type="InterPro" id="IPR003156">
    <property type="entry name" value="DHHA1_dom"/>
</dbReference>
<evidence type="ECO:0000313" key="10">
    <source>
        <dbReference type="EMBL" id="STP09027.1"/>
    </source>
</evidence>
<evidence type="ECO:0000259" key="7">
    <source>
        <dbReference type="Pfam" id="PF01368"/>
    </source>
</evidence>
<dbReference type="PANTHER" id="PTHR30255">
    <property type="entry name" value="SINGLE-STRANDED-DNA-SPECIFIC EXONUCLEASE RECJ"/>
    <property type="match status" value="1"/>
</dbReference>
<dbReference type="AlphaFoldDB" id="A0A377JMW6"/>
<dbReference type="InterPro" id="IPR041122">
    <property type="entry name" value="RecJ_OB"/>
</dbReference>
<protein>
    <recommendedName>
        <fullName evidence="2">Single-stranded-DNA-specific exonuclease RecJ</fullName>
    </recommendedName>
</protein>
<gene>
    <name evidence="10" type="primary">recJ</name>
    <name evidence="10" type="ORF">NCTC12221_00456</name>
</gene>
<dbReference type="GO" id="GO:0008409">
    <property type="term" value="F:5'-3' exonuclease activity"/>
    <property type="evidence" value="ECO:0007669"/>
    <property type="project" value="InterPro"/>
</dbReference>
<evidence type="ECO:0000259" key="9">
    <source>
        <dbReference type="Pfam" id="PF17768"/>
    </source>
</evidence>
<dbReference type="InterPro" id="IPR001667">
    <property type="entry name" value="DDH_dom"/>
</dbReference>
<dbReference type="InterPro" id="IPR051673">
    <property type="entry name" value="SSDNA_exonuclease_RecJ"/>
</dbReference>